<keyword evidence="2" id="KW-0233">DNA recombination</keyword>
<dbReference type="Proteomes" id="UP001165363">
    <property type="component" value="Unassembled WGS sequence"/>
</dbReference>
<dbReference type="PANTHER" id="PTHR30461:SF2">
    <property type="entry name" value="SERINE RECOMBINASE PINE-RELATED"/>
    <property type="match status" value="1"/>
</dbReference>
<dbReference type="PANTHER" id="PTHR30461">
    <property type="entry name" value="DNA-INVERTASE FROM LAMBDOID PROPHAGE"/>
    <property type="match status" value="1"/>
</dbReference>
<dbReference type="Pfam" id="PF07508">
    <property type="entry name" value="Recombinase"/>
    <property type="match status" value="1"/>
</dbReference>
<evidence type="ECO:0000256" key="2">
    <source>
        <dbReference type="ARBA" id="ARBA00023172"/>
    </source>
</evidence>
<dbReference type="Pfam" id="PF00239">
    <property type="entry name" value="Resolvase"/>
    <property type="match status" value="1"/>
</dbReference>
<dbReference type="SUPFAM" id="SSF53041">
    <property type="entry name" value="Resolvase-like"/>
    <property type="match status" value="1"/>
</dbReference>
<dbReference type="InterPro" id="IPR011109">
    <property type="entry name" value="DNA_bind_recombinase_dom"/>
</dbReference>
<reference evidence="4" key="1">
    <citation type="submission" date="2022-05" db="EMBL/GenBank/DDBJ databases">
        <authorList>
            <person name="Jo J.-H."/>
            <person name="Im W.-T."/>
        </authorList>
    </citation>
    <scope>NUCLEOTIDE SEQUENCE</scope>
    <source>
        <strain evidence="4">SE158</strain>
    </source>
</reference>
<dbReference type="SMART" id="SM00857">
    <property type="entry name" value="Resolvase"/>
    <property type="match status" value="1"/>
</dbReference>
<keyword evidence="5" id="KW-1185">Reference proteome</keyword>
<dbReference type="RefSeq" id="WP_249847379.1">
    <property type="nucleotide sequence ID" value="NZ_JAMGBD010000001.1"/>
</dbReference>
<dbReference type="EMBL" id="JAMGBD010000001">
    <property type="protein sequence ID" value="MCL6683455.1"/>
    <property type="molecule type" value="Genomic_DNA"/>
</dbReference>
<accession>A0ABT0RLG7</accession>
<evidence type="ECO:0000256" key="1">
    <source>
        <dbReference type="ARBA" id="ARBA00023125"/>
    </source>
</evidence>
<dbReference type="InterPro" id="IPR036162">
    <property type="entry name" value="Resolvase-like_N_sf"/>
</dbReference>
<dbReference type="InterPro" id="IPR050639">
    <property type="entry name" value="SSR_resolvase"/>
</dbReference>
<feature type="domain" description="Resolvase/invertase-type recombinase catalytic" evidence="3">
    <location>
        <begin position="3"/>
        <end position="139"/>
    </location>
</feature>
<dbReference type="InterPro" id="IPR006119">
    <property type="entry name" value="Resolv_N"/>
</dbReference>
<sequence>MMKVVIYYRVSTVAQGRSGLGLDAQRIAVEQYCRGRSCEVLDEFVEVESGKYNDRPKLAEALHLAKVTGATMLVAKMDRLSRNAAFLLTLRDSGAKLVAADQPDVNDMTVGILAVVAEEERKAISARTSAALQAAKAKGRKLGNPNGAAALRRAGKGNSASVKAIKEAADRHANDIAPIIRHLRDQGRVSLRELAAGLNERHIRTPRGGAWHPTSVKNLLNRVGFG</sequence>
<dbReference type="Gene3D" id="3.40.50.1390">
    <property type="entry name" value="Resolvase, N-terminal catalytic domain"/>
    <property type="match status" value="1"/>
</dbReference>
<proteinExistence type="predicted"/>
<comment type="caution">
    <text evidence="4">The sequence shown here is derived from an EMBL/GenBank/DDBJ whole genome shotgun (WGS) entry which is preliminary data.</text>
</comment>
<evidence type="ECO:0000259" key="3">
    <source>
        <dbReference type="PROSITE" id="PS51736"/>
    </source>
</evidence>
<evidence type="ECO:0000313" key="5">
    <source>
        <dbReference type="Proteomes" id="UP001165363"/>
    </source>
</evidence>
<evidence type="ECO:0000313" key="4">
    <source>
        <dbReference type="EMBL" id="MCL6683455.1"/>
    </source>
</evidence>
<dbReference type="CDD" id="cd00338">
    <property type="entry name" value="Ser_Recombinase"/>
    <property type="match status" value="1"/>
</dbReference>
<protein>
    <submittedName>
        <fullName evidence="4">Recombinase family protein</fullName>
    </submittedName>
</protein>
<name>A0ABT0RLG7_9SPHN</name>
<keyword evidence="1" id="KW-0238">DNA-binding</keyword>
<gene>
    <name evidence="4" type="ORF">LZ536_06000</name>
</gene>
<dbReference type="PROSITE" id="PS51736">
    <property type="entry name" value="RECOMBINASES_3"/>
    <property type="match status" value="1"/>
</dbReference>
<organism evidence="4 5">
    <name type="scientific">Sphingomonas alba</name>
    <dbReference type="NCBI Taxonomy" id="2908208"/>
    <lineage>
        <taxon>Bacteria</taxon>
        <taxon>Pseudomonadati</taxon>
        <taxon>Pseudomonadota</taxon>
        <taxon>Alphaproteobacteria</taxon>
        <taxon>Sphingomonadales</taxon>
        <taxon>Sphingomonadaceae</taxon>
        <taxon>Sphingomonas</taxon>
    </lineage>
</organism>